<organism evidence="6 7">
    <name type="scientific">Panagrolaimus superbus</name>
    <dbReference type="NCBI Taxonomy" id="310955"/>
    <lineage>
        <taxon>Eukaryota</taxon>
        <taxon>Metazoa</taxon>
        <taxon>Ecdysozoa</taxon>
        <taxon>Nematoda</taxon>
        <taxon>Chromadorea</taxon>
        <taxon>Rhabditida</taxon>
        <taxon>Tylenchina</taxon>
        <taxon>Panagrolaimomorpha</taxon>
        <taxon>Panagrolaimoidea</taxon>
        <taxon>Panagrolaimidae</taxon>
        <taxon>Panagrolaimus</taxon>
    </lineage>
</organism>
<dbReference type="AlphaFoldDB" id="A0A914YXF6"/>
<evidence type="ECO:0000256" key="4">
    <source>
        <dbReference type="SAM" id="Coils"/>
    </source>
</evidence>
<feature type="region of interest" description="Disordered" evidence="5">
    <location>
        <begin position="185"/>
        <end position="221"/>
    </location>
</feature>
<dbReference type="WBParaSite" id="PSU_v2.g4789.t1">
    <property type="protein sequence ID" value="PSU_v2.g4789.t1"/>
    <property type="gene ID" value="PSU_v2.g4789"/>
</dbReference>
<keyword evidence="6" id="KW-1185">Reference proteome</keyword>
<dbReference type="GO" id="GO:0005771">
    <property type="term" value="C:multivesicular body"/>
    <property type="evidence" value="ECO:0007669"/>
    <property type="project" value="TreeGrafter"/>
</dbReference>
<evidence type="ECO:0000256" key="2">
    <source>
        <dbReference type="ARBA" id="ARBA00023054"/>
    </source>
</evidence>
<reference evidence="7" key="1">
    <citation type="submission" date="2022-11" db="UniProtKB">
        <authorList>
            <consortium name="WormBaseParasite"/>
        </authorList>
    </citation>
    <scope>IDENTIFICATION</scope>
</reference>
<dbReference type="Gene3D" id="6.10.250.1710">
    <property type="match status" value="1"/>
</dbReference>
<evidence type="ECO:0000256" key="5">
    <source>
        <dbReference type="SAM" id="MobiDB-lite"/>
    </source>
</evidence>
<evidence type="ECO:0000313" key="7">
    <source>
        <dbReference type="WBParaSite" id="PSU_v2.g4789.t1"/>
    </source>
</evidence>
<dbReference type="Pfam" id="PF03357">
    <property type="entry name" value="Snf7"/>
    <property type="match status" value="1"/>
</dbReference>
<accession>A0A914YXF6</accession>
<comment type="similarity">
    <text evidence="1">Belongs to the SNF7 family.</text>
</comment>
<protein>
    <recommendedName>
        <fullName evidence="3">Charged multivesicular body protein 5</fullName>
    </recommendedName>
</protein>
<dbReference type="GO" id="GO:0006900">
    <property type="term" value="P:vesicle budding from membrane"/>
    <property type="evidence" value="ECO:0007669"/>
    <property type="project" value="TreeGrafter"/>
</dbReference>
<dbReference type="Gene3D" id="1.10.287.1060">
    <property type="entry name" value="ESAT-6-like"/>
    <property type="match status" value="1"/>
</dbReference>
<dbReference type="Proteomes" id="UP000887577">
    <property type="component" value="Unplaced"/>
</dbReference>
<dbReference type="GO" id="GO:0032511">
    <property type="term" value="P:late endosome to vacuole transport via multivesicular body sorting pathway"/>
    <property type="evidence" value="ECO:0007669"/>
    <property type="project" value="TreeGrafter"/>
</dbReference>
<proteinExistence type="inferred from homology"/>
<feature type="region of interest" description="Disordered" evidence="5">
    <location>
        <begin position="1"/>
        <end position="21"/>
    </location>
</feature>
<dbReference type="InterPro" id="IPR005024">
    <property type="entry name" value="Snf7_fam"/>
</dbReference>
<dbReference type="PANTHER" id="PTHR22761">
    <property type="entry name" value="CHARGED MULTIVESICULAR BODY PROTEIN"/>
    <property type="match status" value="1"/>
</dbReference>
<sequence>MRRIFGSGQPKAPPPNLNDAIQTIEGRSDSMEKKIAKLDQELVQLKDQMKKMREGPSKNLVKQKALRILKQKRMYEGQKDQLNQQTFNMEQSNFAIQGMKDNQVTVAAMKDGLKTMKNEYKKLNIDKIDRLQDEMEDMLDMNNDIQEALGRQYDTPDIDEADLEAELDALGDELQLDGDSTFLDEALTTPGVPTGIPGQRDTNNASEIAVDEFGLPRVPAQ</sequence>
<name>A0A914YXF6_9BILA</name>
<dbReference type="PANTHER" id="PTHR22761:SF12">
    <property type="entry name" value="CHARGED MULTIVESICULAR BODY PROTEIN 5"/>
    <property type="match status" value="1"/>
</dbReference>
<evidence type="ECO:0000256" key="1">
    <source>
        <dbReference type="ARBA" id="ARBA00006190"/>
    </source>
</evidence>
<evidence type="ECO:0000313" key="6">
    <source>
        <dbReference type="Proteomes" id="UP000887577"/>
    </source>
</evidence>
<keyword evidence="2 4" id="KW-0175">Coiled coil</keyword>
<feature type="coiled-coil region" evidence="4">
    <location>
        <begin position="21"/>
        <end position="55"/>
    </location>
</feature>
<feature type="coiled-coil region" evidence="4">
    <location>
        <begin position="106"/>
        <end position="148"/>
    </location>
</feature>
<evidence type="ECO:0000256" key="3">
    <source>
        <dbReference type="ARBA" id="ARBA00041078"/>
    </source>
</evidence>